<dbReference type="PATRIC" id="fig|570277.3.peg.3552"/>
<dbReference type="Proteomes" id="UP000071065">
    <property type="component" value="Chromosome"/>
</dbReference>
<dbReference type="STRING" id="570277.EZMO1_3306"/>
<evidence type="ECO:0000256" key="2">
    <source>
        <dbReference type="SAM" id="SignalP"/>
    </source>
</evidence>
<dbReference type="KEGG" id="emp:EZMO1_3306"/>
<feature type="chain" id="PRO_5007493121" evidence="2">
    <location>
        <begin position="30"/>
        <end position="1174"/>
    </location>
</feature>
<evidence type="ECO:0000313" key="4">
    <source>
        <dbReference type="Proteomes" id="UP000071065"/>
    </source>
</evidence>
<accession>A0A142BEX7</accession>
<feature type="compositionally biased region" description="Basic and acidic residues" evidence="1">
    <location>
        <begin position="729"/>
        <end position="743"/>
    </location>
</feature>
<sequence length="1174" mass="131664">MRVTNNTKFILRVFFLSALLLCSNRQSCAGDQRFHDLPFGTLGFDGSGVQSYYDQSYSSEAEAYHAPYLSSLINSAEASFRMTLASVLVGGLSYAVFPNWLSSKLSPARVAYGTMFLQSLRSMVPFYLDLFSRSYRFSQLGEDENRYVIQLIATVISGYPSLHIQRVYDFSEHRLFYRIVPLPEVSPVVTGKTAGESDVVQQLTRVLRSKKVYLELDFPVPDGCHLSGFFCQSEADDIESKTLRMTVYPVNDRARRQVVVDFHSSNGRFWLEDIITAYEQTRAYAKKHRTQSNLESDPVNGTDFITDNSDPELTGEWTDDVQFESPLGPDWIIILTKWLSHYDGKDENGVVVVDINSEPCNAEECETDPYSSDWLIQPSEKSGCLEVVMNGAVYYLPGNLINIEKPSSDRHYCHAVLETASAAPVAGAYSASNRMEAQKAFYYDHLYRALFVQASMIMAGKAVHMAGKRMPVSGEKSSGAPASGTVSKVLPVEPAAKITLAVDPVPRVKSRLPSVAALQLMKPRKVFPYWLHSLKQKSSFNLVTLVKAAITQRERDDLMVKPRVPIQKIAPLKKTQFSQRNTESAAAENVERIGSLYQQEPQPKPGVKETQKVLELEAVNDENVISEPVLTLDQSMVGPDTVLTLAPTAGSEDADKVTSRDESEIKTLEESGDAIAVIDPEHDDKKQMVEVVSVQPEYTVEKAEFEAISNTVVENRVNEESLSDSDSSIEGRKPQPEREKLVSEYEDSGLEHSGQYDQAGSAETLAKQTHKSSLSSIDSSLETGDDSSVKGSVNSLNEIAAIPRTDIPVTKQTVIEDELETDVAARLARIKQKSNVRPVLDELASAMRDIDSGIPWKEVVIERIRQNIWVAMYGAKRSNTADVGLPLFHSKDVLKLQGLEPPESWKGIDRVIAERLKAIAFQKVESRKTSRFKDANELPVTMRFLDGMNVLFNRVAVVDQAKMIGTTVYLLPLKDKGYISSDFEGFVSLQALQERLSDNPVSVWLHDTIEELVDEEYQRVIRLINDLVVMYKKHYANDISDNEVILGHRPLEEIVAKRNSKASKAKFRLARLEGMLYTYEHVTPLLVEAFPIVKTYEGWKNSFHAMKAMREGLELDPTPIQPYCVKAKKLLEKISQLNQYNMPEYKWAEVIEAKDTLEKHCKKCGVSVERSVDY</sequence>
<feature type="signal peptide" evidence="2">
    <location>
        <begin position="1"/>
        <end position="29"/>
    </location>
</feature>
<gene>
    <name evidence="3" type="ORF">EZMO1_3306</name>
</gene>
<reference evidence="3 4" key="1">
    <citation type="journal article" date="2016" name="Front. Microbiol.">
        <title>Genomic Insight into the Host-Endosymbiont Relationship of Endozoicomonas montiporae CL-33(T) with its Coral Host.</title>
        <authorList>
            <person name="Ding J.-Y."/>
            <person name="Shiu J.-H."/>
            <person name="Chen W.-M."/>
            <person name="Chiang Y.-R."/>
            <person name="Tang S.-L."/>
        </authorList>
    </citation>
    <scope>NUCLEOTIDE SEQUENCE [LARGE SCALE GENOMIC DNA]</scope>
    <source>
        <strain evidence="3 4">CL-33</strain>
    </source>
</reference>
<proteinExistence type="predicted"/>
<name>A0A142BEX7_9GAMM</name>
<feature type="region of interest" description="Disordered" evidence="1">
    <location>
        <begin position="717"/>
        <end position="755"/>
    </location>
</feature>
<organism evidence="3 4">
    <name type="scientific">Endozoicomonas montiporae CL-33</name>
    <dbReference type="NCBI Taxonomy" id="570277"/>
    <lineage>
        <taxon>Bacteria</taxon>
        <taxon>Pseudomonadati</taxon>
        <taxon>Pseudomonadota</taxon>
        <taxon>Gammaproteobacteria</taxon>
        <taxon>Oceanospirillales</taxon>
        <taxon>Endozoicomonadaceae</taxon>
        <taxon>Endozoicomonas</taxon>
    </lineage>
</organism>
<keyword evidence="2" id="KW-0732">Signal</keyword>
<evidence type="ECO:0000256" key="1">
    <source>
        <dbReference type="SAM" id="MobiDB-lite"/>
    </source>
</evidence>
<dbReference type="AlphaFoldDB" id="A0A142BEX7"/>
<dbReference type="EMBL" id="CP013251">
    <property type="protein sequence ID" value="AMO57303.1"/>
    <property type="molecule type" value="Genomic_DNA"/>
</dbReference>
<evidence type="ECO:0000313" key="3">
    <source>
        <dbReference type="EMBL" id="AMO57303.1"/>
    </source>
</evidence>
<protein>
    <submittedName>
        <fullName evidence="3">Uncharacterized protein</fullName>
    </submittedName>
</protein>